<feature type="transmembrane region" description="Helical" evidence="1">
    <location>
        <begin position="12"/>
        <end position="36"/>
    </location>
</feature>
<feature type="transmembrane region" description="Helical" evidence="1">
    <location>
        <begin position="42"/>
        <end position="60"/>
    </location>
</feature>
<keyword evidence="1" id="KW-1133">Transmembrane helix</keyword>
<gene>
    <name evidence="2" type="ORF">H9Q13_03390</name>
</gene>
<dbReference type="Proteomes" id="UP000625551">
    <property type="component" value="Unassembled WGS sequence"/>
</dbReference>
<proteinExistence type="predicted"/>
<evidence type="ECO:0000313" key="2">
    <source>
        <dbReference type="EMBL" id="MBD1396198.1"/>
    </source>
</evidence>
<comment type="caution">
    <text evidence="2">The sequence shown here is derived from an EMBL/GenBank/DDBJ whole genome shotgun (WGS) entry which is preliminary data.</text>
</comment>
<organism evidence="2 3">
    <name type="scientific">Pontibacter aquaedesilientis</name>
    <dbReference type="NCBI Taxonomy" id="2766980"/>
    <lineage>
        <taxon>Bacteria</taxon>
        <taxon>Pseudomonadati</taxon>
        <taxon>Bacteroidota</taxon>
        <taxon>Cytophagia</taxon>
        <taxon>Cytophagales</taxon>
        <taxon>Hymenobacteraceae</taxon>
        <taxon>Pontibacter</taxon>
    </lineage>
</organism>
<protein>
    <submittedName>
        <fullName evidence="2">Uncharacterized protein</fullName>
    </submittedName>
</protein>
<evidence type="ECO:0000313" key="3">
    <source>
        <dbReference type="Proteomes" id="UP000625551"/>
    </source>
</evidence>
<keyword evidence="3" id="KW-1185">Reference proteome</keyword>
<dbReference type="RefSeq" id="WP_191182325.1">
    <property type="nucleotide sequence ID" value="NZ_JACXAJ010000001.1"/>
</dbReference>
<keyword evidence="1" id="KW-0472">Membrane</keyword>
<feature type="transmembrane region" description="Helical" evidence="1">
    <location>
        <begin position="72"/>
        <end position="89"/>
    </location>
</feature>
<dbReference type="EMBL" id="JACXAJ010000001">
    <property type="protein sequence ID" value="MBD1396198.1"/>
    <property type="molecule type" value="Genomic_DNA"/>
</dbReference>
<accession>A0ABR7XD20</accession>
<sequence length="193" mass="22309">MNNTQSIEKDSKLLLLILSISYALYIVVAFDFITLYEIFVDLALFATLVGSIVYIFKVVIASAKTKHLPKKSTILITCAVAFCYFLTFGNRNGMFEGGKILDAAFLDDRSRIDIALYENGKYIIFSNWMFGEERFEGKYKLEGDTIKFLTTPVIDNDFIAQEAIIDRKEKKIYFRKNIDGNYIKDFYYFQIGF</sequence>
<keyword evidence="1" id="KW-0812">Transmembrane</keyword>
<reference evidence="2 3" key="1">
    <citation type="submission" date="2020-09" db="EMBL/GenBank/DDBJ databases">
        <title>Genome sequencing and assembly of Pontibacter sp.</title>
        <authorList>
            <person name="Chhetri G."/>
        </authorList>
    </citation>
    <scope>NUCLEOTIDE SEQUENCE [LARGE SCALE GENOMIC DNA]</scope>
    <source>
        <strain evidence="2 3">JH31</strain>
    </source>
</reference>
<evidence type="ECO:0000256" key="1">
    <source>
        <dbReference type="SAM" id="Phobius"/>
    </source>
</evidence>
<name>A0ABR7XD20_9BACT</name>